<feature type="binding site" evidence="12">
    <location>
        <position position="466"/>
    </location>
    <ligand>
        <name>meso-2,6-diaminopimelate</name>
        <dbReference type="ChEBI" id="CHEBI:57791"/>
    </ligand>
</feature>
<evidence type="ECO:0000256" key="10">
    <source>
        <dbReference type="ARBA" id="ARBA00023306"/>
    </source>
</evidence>
<keyword evidence="5 12" id="KW-0132">Cell division</keyword>
<reference evidence="17" key="1">
    <citation type="submission" date="2021-12" db="EMBL/GenBank/DDBJ databases">
        <title>Alicyclobacillaceae gen. nov., sp. nov., isolated from chalcocite enrichment system.</title>
        <authorList>
            <person name="Jiang Z."/>
        </authorList>
    </citation>
    <scope>NUCLEOTIDE SEQUENCE</scope>
    <source>
        <strain evidence="17">MYW30-H2</strain>
    </source>
</reference>
<keyword evidence="18" id="KW-1185">Reference proteome</keyword>
<dbReference type="NCBIfam" id="TIGR01085">
    <property type="entry name" value="murE"/>
    <property type="match status" value="1"/>
</dbReference>
<dbReference type="HAMAP" id="MF_00208">
    <property type="entry name" value="MurE"/>
    <property type="match status" value="1"/>
</dbReference>
<dbReference type="InterPro" id="IPR018109">
    <property type="entry name" value="Folylpolyglutamate_synth_CS"/>
</dbReference>
<keyword evidence="8 12" id="KW-0133">Cell shape</keyword>
<keyword evidence="6 12" id="KW-0547">Nucleotide-binding</keyword>
<comment type="catalytic activity">
    <reaction evidence="12">
        <text>UDP-N-acetyl-alpha-D-muramoyl-L-alanyl-D-glutamate + meso-2,6-diaminopimelate + ATP = UDP-N-acetyl-alpha-D-muramoyl-L-alanyl-gamma-D-glutamyl-meso-2,6-diaminopimelate + ADP + phosphate + H(+)</text>
        <dbReference type="Rhea" id="RHEA:23676"/>
        <dbReference type="ChEBI" id="CHEBI:15378"/>
        <dbReference type="ChEBI" id="CHEBI:30616"/>
        <dbReference type="ChEBI" id="CHEBI:43474"/>
        <dbReference type="ChEBI" id="CHEBI:57791"/>
        <dbReference type="ChEBI" id="CHEBI:83900"/>
        <dbReference type="ChEBI" id="CHEBI:83905"/>
        <dbReference type="ChEBI" id="CHEBI:456216"/>
        <dbReference type="EC" id="6.3.2.13"/>
    </reaction>
</comment>
<evidence type="ECO:0000259" key="16">
    <source>
        <dbReference type="Pfam" id="PF08245"/>
    </source>
</evidence>
<organism evidence="17 18">
    <name type="scientific">Fodinisporobacter ferrooxydans</name>
    <dbReference type="NCBI Taxonomy" id="2901836"/>
    <lineage>
        <taxon>Bacteria</taxon>
        <taxon>Bacillati</taxon>
        <taxon>Bacillota</taxon>
        <taxon>Bacilli</taxon>
        <taxon>Bacillales</taxon>
        <taxon>Alicyclobacillaceae</taxon>
        <taxon>Fodinisporobacter</taxon>
    </lineage>
</organism>
<evidence type="ECO:0000313" key="17">
    <source>
        <dbReference type="EMBL" id="UOF89152.1"/>
    </source>
</evidence>
<dbReference type="Gene3D" id="3.90.190.20">
    <property type="entry name" value="Mur ligase, C-terminal domain"/>
    <property type="match status" value="1"/>
</dbReference>
<accession>A0ABY4CI82</accession>
<dbReference type="Pfam" id="PF02875">
    <property type="entry name" value="Mur_ligase_C"/>
    <property type="match status" value="1"/>
</dbReference>
<feature type="binding site" evidence="12">
    <location>
        <position position="389"/>
    </location>
    <ligand>
        <name>meso-2,6-diaminopimelate</name>
        <dbReference type="ChEBI" id="CHEBI:57791"/>
    </ligand>
</feature>
<keyword evidence="3 12" id="KW-0963">Cytoplasm</keyword>
<gene>
    <name evidence="12" type="primary">murE</name>
    <name evidence="17" type="ORF">LSG31_14655</name>
</gene>
<feature type="domain" description="Mur ligase C-terminal" evidence="15">
    <location>
        <begin position="340"/>
        <end position="468"/>
    </location>
</feature>
<evidence type="ECO:0000256" key="9">
    <source>
        <dbReference type="ARBA" id="ARBA00022984"/>
    </source>
</evidence>
<keyword evidence="7 12" id="KW-0067">ATP-binding</keyword>
<dbReference type="Gene3D" id="3.40.1390.10">
    <property type="entry name" value="MurE/MurF, N-terminal domain"/>
    <property type="match status" value="1"/>
</dbReference>
<dbReference type="PANTHER" id="PTHR23135">
    <property type="entry name" value="MUR LIGASE FAMILY MEMBER"/>
    <property type="match status" value="1"/>
</dbReference>
<feature type="binding site" evidence="12">
    <location>
        <begin position="112"/>
        <end position="118"/>
    </location>
    <ligand>
        <name>ATP</name>
        <dbReference type="ChEBI" id="CHEBI:30616"/>
    </ligand>
</feature>
<evidence type="ECO:0000256" key="1">
    <source>
        <dbReference type="ARBA" id="ARBA00004752"/>
    </source>
</evidence>
<dbReference type="InterPro" id="IPR000713">
    <property type="entry name" value="Mur_ligase_N"/>
</dbReference>
<evidence type="ECO:0000256" key="12">
    <source>
        <dbReference type="HAMAP-Rule" id="MF_00208"/>
    </source>
</evidence>
<dbReference type="SUPFAM" id="SSF63418">
    <property type="entry name" value="MurE/MurF N-terminal domain"/>
    <property type="match status" value="1"/>
</dbReference>
<comment type="cofactor">
    <cofactor evidence="12">
        <name>Mg(2+)</name>
        <dbReference type="ChEBI" id="CHEBI:18420"/>
    </cofactor>
</comment>
<evidence type="ECO:0000256" key="11">
    <source>
        <dbReference type="ARBA" id="ARBA00023316"/>
    </source>
</evidence>
<comment type="subcellular location">
    <subcellularLocation>
        <location evidence="12 13">Cytoplasm</location>
    </subcellularLocation>
</comment>
<feature type="binding site" evidence="12">
    <location>
        <position position="153"/>
    </location>
    <ligand>
        <name>UDP-N-acetyl-alpha-D-muramoyl-L-alanyl-D-glutamate</name>
        <dbReference type="ChEBI" id="CHEBI:83900"/>
    </ligand>
</feature>
<feature type="domain" description="Mur ligase central" evidence="16">
    <location>
        <begin position="110"/>
        <end position="318"/>
    </location>
</feature>
<feature type="binding site" evidence="12">
    <location>
        <position position="189"/>
    </location>
    <ligand>
        <name>UDP-N-acetyl-alpha-D-muramoyl-L-alanyl-D-glutamate</name>
        <dbReference type="ChEBI" id="CHEBI:83900"/>
    </ligand>
</feature>
<comment type="function">
    <text evidence="12">Catalyzes the addition of meso-diaminopimelic acid to the nucleotide precursor UDP-N-acetylmuramoyl-L-alanyl-D-glutamate (UMAG) in the biosynthesis of bacterial cell-wall peptidoglycan.</text>
</comment>
<evidence type="ECO:0000256" key="13">
    <source>
        <dbReference type="RuleBase" id="RU004135"/>
    </source>
</evidence>
<dbReference type="InterPro" id="IPR035911">
    <property type="entry name" value="MurE/MurF_N"/>
</dbReference>
<dbReference type="InterPro" id="IPR036565">
    <property type="entry name" value="Mur-like_cat_sf"/>
</dbReference>
<comment type="similarity">
    <text evidence="2 12">Belongs to the MurCDEF family. MurE subfamily.</text>
</comment>
<feature type="modified residue" description="N6-carboxylysine" evidence="12">
    <location>
        <position position="221"/>
    </location>
</feature>
<evidence type="ECO:0000256" key="5">
    <source>
        <dbReference type="ARBA" id="ARBA00022618"/>
    </source>
</evidence>
<dbReference type="EMBL" id="CP089291">
    <property type="protein sequence ID" value="UOF89152.1"/>
    <property type="molecule type" value="Genomic_DNA"/>
</dbReference>
<evidence type="ECO:0000256" key="7">
    <source>
        <dbReference type="ARBA" id="ARBA00022840"/>
    </source>
</evidence>
<evidence type="ECO:0000259" key="14">
    <source>
        <dbReference type="Pfam" id="PF01225"/>
    </source>
</evidence>
<feature type="binding site" evidence="12">
    <location>
        <position position="470"/>
    </location>
    <ligand>
        <name>meso-2,6-diaminopimelate</name>
        <dbReference type="ChEBI" id="CHEBI:57791"/>
    </ligand>
</feature>
<feature type="domain" description="Mur ligase N-terminal catalytic" evidence="14">
    <location>
        <begin position="23"/>
        <end position="98"/>
    </location>
</feature>
<protein>
    <recommendedName>
        <fullName evidence="12">UDP-N-acetylmuramoyl-L-alanyl-D-glutamate--2,6-diaminopimelate ligase</fullName>
        <ecNumber evidence="12">6.3.2.13</ecNumber>
    </recommendedName>
    <alternativeName>
        <fullName evidence="12">Meso-A2pm-adding enzyme</fullName>
    </alternativeName>
    <alternativeName>
        <fullName evidence="12">Meso-diaminopimelate-adding enzyme</fullName>
    </alternativeName>
    <alternativeName>
        <fullName evidence="12">UDP-MurNAc-L-Ala-D-Glu:meso-diaminopimelate ligase</fullName>
    </alternativeName>
    <alternativeName>
        <fullName evidence="12">UDP-MurNAc-tripeptide synthetase</fullName>
    </alternativeName>
    <alternativeName>
        <fullName evidence="12">UDP-N-acetylmuramyl-tripeptide synthetase</fullName>
    </alternativeName>
</protein>
<feature type="binding site" evidence="12">
    <location>
        <begin position="154"/>
        <end position="155"/>
    </location>
    <ligand>
        <name>UDP-N-acetyl-alpha-D-muramoyl-L-alanyl-D-glutamate</name>
        <dbReference type="ChEBI" id="CHEBI:83900"/>
    </ligand>
</feature>
<dbReference type="InterPro" id="IPR036615">
    <property type="entry name" value="Mur_ligase_C_dom_sf"/>
</dbReference>
<dbReference type="Pfam" id="PF08245">
    <property type="entry name" value="Mur_ligase_M"/>
    <property type="match status" value="1"/>
</dbReference>
<dbReference type="SUPFAM" id="SSF53244">
    <property type="entry name" value="MurD-like peptide ligases, peptide-binding domain"/>
    <property type="match status" value="1"/>
</dbReference>
<dbReference type="Pfam" id="PF01225">
    <property type="entry name" value="Mur_ligase"/>
    <property type="match status" value="1"/>
</dbReference>
<sequence length="497" mass="54864">MFLQTLIASLLHKHVLGAPEAVEIRSITSNSKEVTAGSLFVAIVGNTVDGHTFLPEVCDKGAVAVLVERACEDLPNHVVQIVVPSTRKAVAIVASVFYRQPSKEMKVIGVTGTNGKTTTTHLIEKVLSDCGFTTGLIGTIHMRIGQEVIDVANTTPEALELQKTFRTMCDRNTTYCIMEVSSHALELYRVAGTHFRTAIFTNLTQDHLDFHGTMEQYRNAKGKFFSRLGNTYEDSTEKQSFAVINRDDPHAEFFLAQTVAPTITYGIDQPSDVRALDVHITAEGVFFRLETFAGSAAVQLRLTGKFSVYNALAAIAACLIESIPLPAILHSLEQVDNVPGRFEKVEEGQPFTVIVDYSHTPDSLENALKTIQEFAKGKIWTVVGCGGDRDRSKRPIMAKIAATYSDTAILTSDNPRTEDPDRILDDMEAGLQEIPNLNYFRLADRKQAIRYAIEHADPSDCILIAGKGHETYQIIGKTKYHFDDREIARSVIRGMGQ</sequence>
<keyword evidence="9 12" id="KW-0573">Peptidoglycan synthesis</keyword>
<feature type="binding site" evidence="12">
    <location>
        <begin position="413"/>
        <end position="416"/>
    </location>
    <ligand>
        <name>meso-2,6-diaminopimelate</name>
        <dbReference type="ChEBI" id="CHEBI:57791"/>
    </ligand>
</feature>
<evidence type="ECO:0000256" key="8">
    <source>
        <dbReference type="ARBA" id="ARBA00022960"/>
    </source>
</evidence>
<evidence type="ECO:0000259" key="15">
    <source>
        <dbReference type="Pfam" id="PF02875"/>
    </source>
</evidence>
<evidence type="ECO:0000256" key="6">
    <source>
        <dbReference type="ARBA" id="ARBA00022741"/>
    </source>
</evidence>
<feature type="binding site" evidence="12">
    <location>
        <position position="181"/>
    </location>
    <ligand>
        <name>UDP-N-acetyl-alpha-D-muramoyl-L-alanyl-D-glutamate</name>
        <dbReference type="ChEBI" id="CHEBI:83900"/>
    </ligand>
</feature>
<dbReference type="Gene3D" id="3.40.1190.10">
    <property type="entry name" value="Mur-like, catalytic domain"/>
    <property type="match status" value="1"/>
</dbReference>
<evidence type="ECO:0000313" key="18">
    <source>
        <dbReference type="Proteomes" id="UP000830167"/>
    </source>
</evidence>
<comment type="PTM">
    <text evidence="12">Carboxylation is probably crucial for Mg(2+) binding and, consequently, for the gamma-phosphate positioning of ATP.</text>
</comment>
<dbReference type="InterPro" id="IPR013221">
    <property type="entry name" value="Mur_ligase_cen"/>
</dbReference>
<proteinExistence type="inferred from homology"/>
<keyword evidence="10 12" id="KW-0131">Cell cycle</keyword>
<dbReference type="PANTHER" id="PTHR23135:SF4">
    <property type="entry name" value="UDP-N-ACETYLMURAMOYL-L-ALANYL-D-GLUTAMATE--2,6-DIAMINOPIMELATE LIGASE MURE HOMOLOG, CHLOROPLASTIC"/>
    <property type="match status" value="1"/>
</dbReference>
<comment type="pathway">
    <text evidence="1 12 13">Cell wall biogenesis; peptidoglycan biosynthesis.</text>
</comment>
<dbReference type="PROSITE" id="PS01011">
    <property type="entry name" value="FOLYLPOLYGLU_SYNT_1"/>
    <property type="match status" value="1"/>
</dbReference>
<dbReference type="Proteomes" id="UP000830167">
    <property type="component" value="Chromosome"/>
</dbReference>
<dbReference type="InterPro" id="IPR004101">
    <property type="entry name" value="Mur_ligase_C"/>
</dbReference>
<feature type="binding site" evidence="12">
    <location>
        <position position="31"/>
    </location>
    <ligand>
        <name>UDP-N-acetyl-alpha-D-muramoyl-L-alanyl-D-glutamate</name>
        <dbReference type="ChEBI" id="CHEBI:83900"/>
    </ligand>
</feature>
<comment type="caution">
    <text evidence="12">Lacks conserved residue(s) required for the propagation of feature annotation.</text>
</comment>
<dbReference type="SUPFAM" id="SSF53623">
    <property type="entry name" value="MurD-like peptide ligases, catalytic domain"/>
    <property type="match status" value="1"/>
</dbReference>
<evidence type="ECO:0000256" key="4">
    <source>
        <dbReference type="ARBA" id="ARBA00022598"/>
    </source>
</evidence>
<keyword evidence="11 12" id="KW-0961">Cell wall biogenesis/degradation</keyword>
<name>A0ABY4CI82_9BACL</name>
<keyword evidence="12" id="KW-0460">Magnesium</keyword>
<feature type="short sequence motif" description="Meso-diaminopimelate recognition motif" evidence="12">
    <location>
        <begin position="413"/>
        <end position="416"/>
    </location>
</feature>
<dbReference type="NCBIfam" id="NF001124">
    <property type="entry name" value="PRK00139.1-2"/>
    <property type="match status" value="1"/>
</dbReference>
<evidence type="ECO:0000256" key="3">
    <source>
        <dbReference type="ARBA" id="ARBA00022490"/>
    </source>
</evidence>
<dbReference type="RefSeq" id="WP_347435833.1">
    <property type="nucleotide sequence ID" value="NZ_CP089291.1"/>
</dbReference>
<dbReference type="EC" id="6.3.2.13" evidence="12"/>
<dbReference type="InterPro" id="IPR005761">
    <property type="entry name" value="UDP-N-AcMur-Glu-dNH2Pim_ligase"/>
</dbReference>
<dbReference type="GO" id="GO:0008765">
    <property type="term" value="F:UDP-N-acetylmuramoylalanyl-D-glutamate-2,6-diaminopimelate ligase activity"/>
    <property type="evidence" value="ECO:0007669"/>
    <property type="project" value="UniProtKB-EC"/>
</dbReference>
<evidence type="ECO:0000256" key="2">
    <source>
        <dbReference type="ARBA" id="ARBA00005898"/>
    </source>
</evidence>
<dbReference type="NCBIfam" id="NF001126">
    <property type="entry name" value="PRK00139.1-4"/>
    <property type="match status" value="1"/>
</dbReference>
<keyword evidence="4 12" id="KW-0436">Ligase</keyword>